<gene>
    <name evidence="2" type="ORF">F8M41_017882</name>
</gene>
<dbReference type="AlphaFoldDB" id="A0A8H4ELU9"/>
<evidence type="ECO:0000259" key="1">
    <source>
        <dbReference type="Pfam" id="PF24209"/>
    </source>
</evidence>
<dbReference type="Proteomes" id="UP000439903">
    <property type="component" value="Unassembled WGS sequence"/>
</dbReference>
<evidence type="ECO:0000313" key="3">
    <source>
        <dbReference type="Proteomes" id="UP000439903"/>
    </source>
</evidence>
<accession>A0A8H4ELU9</accession>
<evidence type="ECO:0000313" key="2">
    <source>
        <dbReference type="EMBL" id="KAF0512892.1"/>
    </source>
</evidence>
<comment type="caution">
    <text evidence="2">The sequence shown here is derived from an EMBL/GenBank/DDBJ whole genome shotgun (WGS) entry which is preliminary data.</text>
</comment>
<dbReference type="EMBL" id="WTPW01000419">
    <property type="protein sequence ID" value="KAF0512892.1"/>
    <property type="molecule type" value="Genomic_DNA"/>
</dbReference>
<dbReference type="InterPro" id="IPR055854">
    <property type="entry name" value="DUF7431"/>
</dbReference>
<proteinExistence type="predicted"/>
<feature type="domain" description="DUF7431" evidence="1">
    <location>
        <begin position="3"/>
        <end position="127"/>
    </location>
</feature>
<reference evidence="2 3" key="1">
    <citation type="journal article" date="2019" name="Environ. Microbiol.">
        <title>At the nexus of three kingdoms: the genome of the mycorrhizal fungus Gigaspora margarita provides insights into plant, endobacterial and fungal interactions.</title>
        <authorList>
            <person name="Venice F."/>
            <person name="Ghignone S."/>
            <person name="Salvioli di Fossalunga A."/>
            <person name="Amselem J."/>
            <person name="Novero M."/>
            <person name="Xianan X."/>
            <person name="Sedzielewska Toro K."/>
            <person name="Morin E."/>
            <person name="Lipzen A."/>
            <person name="Grigoriev I.V."/>
            <person name="Henrissat B."/>
            <person name="Martin F.M."/>
            <person name="Bonfante P."/>
        </authorList>
    </citation>
    <scope>NUCLEOTIDE SEQUENCE [LARGE SCALE GENOMIC DNA]</scope>
    <source>
        <strain evidence="2 3">BEG34</strain>
    </source>
</reference>
<dbReference type="Pfam" id="PF24209">
    <property type="entry name" value="DUF7431"/>
    <property type="match status" value="1"/>
</dbReference>
<sequence length="166" mass="19617">MNKDNCIYSLRIEYIDKDTPAFVIHYIGRRKRPKKKIHYKIHIGWIIVGYPERFIFERRNHDIKITKKKCEEMTKEKIGDHLSYKCNIDQFFNHSSKLGICVIESPLESSNYDMHESKMVTGIHFPLENSTCMFFHSLDNCHNVDNNINEISPSKIICKYVTSSLK</sequence>
<name>A0A8H4ELU9_GIGMA</name>
<organism evidence="2 3">
    <name type="scientific">Gigaspora margarita</name>
    <dbReference type="NCBI Taxonomy" id="4874"/>
    <lineage>
        <taxon>Eukaryota</taxon>
        <taxon>Fungi</taxon>
        <taxon>Fungi incertae sedis</taxon>
        <taxon>Mucoromycota</taxon>
        <taxon>Glomeromycotina</taxon>
        <taxon>Glomeromycetes</taxon>
        <taxon>Diversisporales</taxon>
        <taxon>Gigasporaceae</taxon>
        <taxon>Gigaspora</taxon>
    </lineage>
</organism>
<protein>
    <recommendedName>
        <fullName evidence="1">DUF7431 domain-containing protein</fullName>
    </recommendedName>
</protein>
<keyword evidence="3" id="KW-1185">Reference proteome</keyword>